<evidence type="ECO:0000256" key="1">
    <source>
        <dbReference type="SAM" id="MobiDB-lite"/>
    </source>
</evidence>
<feature type="region of interest" description="Disordered" evidence="1">
    <location>
        <begin position="44"/>
        <end position="75"/>
    </location>
</feature>
<feature type="transmembrane region" description="Helical" evidence="2">
    <location>
        <begin position="661"/>
        <end position="685"/>
    </location>
</feature>
<gene>
    <name evidence="3" type="ORF">ECRASSUSDP1_LOCUS19347</name>
</gene>
<dbReference type="EMBL" id="CAMPGE010019633">
    <property type="protein sequence ID" value="CAI2377956.1"/>
    <property type="molecule type" value="Genomic_DNA"/>
</dbReference>
<sequence length="1081" mass="125545">MRTLNDEEVEEVEDILRERHPLFFNGITISDIFPPFQYIPCLNKDNSKQKPDQEKILPKDIERSDDPSGSVIHSDGENTSKSFHILGFGTVAYLDFHRYLMILYGIIVVLLLPSLTIFLFYGDGRRVGSSIFTRMTLANIGFTSALCKDVTLAVGNLTLTCPTGQIGEIVSFGIIPSEGVINDACLPNEETTRCNSIIDFEKVQANLEARCVGKPYCTIDVFKQISTTGPEECVSSYAQFYTQVYCELPKSEVGDRDILSIWFSVQILLTTLAYIGFLFFLRKRTSQEYTEWDAQTTTLSDYSMHYSIPEAIFNDYKERVYRDKRINPDLKEDIPSHRDQEINTRDYEEENLLFGFKLFLKNEFERILKEQQAIKYDDDDLVTISHIHLGFDHTYLHSLLQDRGSAIKKGKVEKKENIEKKIVDYITENKVYLSTPRDAYIIFETEESYHRAMKFTSIKKCGSELPTTQWRGTNLIFSSAKEPSNISFESKFKSRAVFIGKVIMVAIILVIALLTTCYLIFFFQDRINRLNRQYPEVNCNAVVADSTPEMLNDYAMLEYFHYESSDKSDETILMLNTDNLQCFCDNLRDDIGYLDAYNKEFNIQVLGHDINGKVCNDYLQSAIFIKATAVILPVMIIIFNVVLKMLAINLVYWLHIENRTVNIAIIQSVVFILMFFNSALAILLINANIEGFNDDGVFFNGLYSDFSDDWFDKISMFFISPMFAQLVFPINAFLPGYIIQKVLAMLDRNFSDKKLYKTKCNLAYDYADLNSGTEHLLYEKYPRLLNIIFVSSFYGFGLPLLPILIFVCLIISYFIDKIVIALYHRKPPLYDDTLNVVSIHLLKWAAFFYIAIAFWMLTNKQIFGNDLKPIAYQAQIEYYDHYILEVPDTYQECVVLAVALLILGFLIVDLIYRLFYPLYETTNQEEIEEFEDLPVFSKALNVKNLDFWVNEEKQIREKYGYKYLFDEFYHKIKERYNSATERKNLRVKHTSHKEHISDATNYDLLYMNNYSHKYAYIPASQRRGQTIDNDSNFTRRVLDFPYHQDTQISFYDPGHAFTNNSCRGEETKEQPLKKLITHVVV</sequence>
<feature type="transmembrane region" description="Helical" evidence="2">
    <location>
        <begin position="714"/>
        <end position="739"/>
    </location>
</feature>
<reference evidence="3" key="1">
    <citation type="submission" date="2023-07" db="EMBL/GenBank/DDBJ databases">
        <authorList>
            <consortium name="AG Swart"/>
            <person name="Singh M."/>
            <person name="Singh A."/>
            <person name="Seah K."/>
            <person name="Emmerich C."/>
        </authorList>
    </citation>
    <scope>NUCLEOTIDE SEQUENCE</scope>
    <source>
        <strain evidence="3">DP1</strain>
    </source>
</reference>
<feature type="transmembrane region" description="Helical" evidence="2">
    <location>
        <begin position="630"/>
        <end position="654"/>
    </location>
</feature>
<proteinExistence type="predicted"/>
<keyword evidence="4" id="KW-1185">Reference proteome</keyword>
<evidence type="ECO:0000313" key="4">
    <source>
        <dbReference type="Proteomes" id="UP001295684"/>
    </source>
</evidence>
<evidence type="ECO:0000313" key="3">
    <source>
        <dbReference type="EMBL" id="CAI2377956.1"/>
    </source>
</evidence>
<evidence type="ECO:0008006" key="5">
    <source>
        <dbReference type="Google" id="ProtNLM"/>
    </source>
</evidence>
<dbReference type="Proteomes" id="UP001295684">
    <property type="component" value="Unassembled WGS sequence"/>
</dbReference>
<feature type="transmembrane region" description="Helical" evidence="2">
    <location>
        <begin position="498"/>
        <end position="523"/>
    </location>
</feature>
<feature type="transmembrane region" description="Helical" evidence="2">
    <location>
        <begin position="835"/>
        <end position="858"/>
    </location>
</feature>
<feature type="compositionally biased region" description="Basic and acidic residues" evidence="1">
    <location>
        <begin position="45"/>
        <end position="66"/>
    </location>
</feature>
<feature type="transmembrane region" description="Helical" evidence="2">
    <location>
        <begin position="99"/>
        <end position="121"/>
    </location>
</feature>
<comment type="caution">
    <text evidence="3">The sequence shown here is derived from an EMBL/GenBank/DDBJ whole genome shotgun (WGS) entry which is preliminary data.</text>
</comment>
<keyword evidence="2" id="KW-0812">Transmembrane</keyword>
<protein>
    <recommendedName>
        <fullName evidence="5">CSC1/OSCA1-like cytosolic domain-containing protein</fullName>
    </recommendedName>
</protein>
<feature type="transmembrane region" description="Helical" evidence="2">
    <location>
        <begin position="893"/>
        <end position="915"/>
    </location>
</feature>
<accession>A0AAD1XSP2</accession>
<keyword evidence="2" id="KW-1133">Transmembrane helix</keyword>
<evidence type="ECO:0000256" key="2">
    <source>
        <dbReference type="SAM" id="Phobius"/>
    </source>
</evidence>
<keyword evidence="2" id="KW-0472">Membrane</keyword>
<organism evidence="3 4">
    <name type="scientific">Euplotes crassus</name>
    <dbReference type="NCBI Taxonomy" id="5936"/>
    <lineage>
        <taxon>Eukaryota</taxon>
        <taxon>Sar</taxon>
        <taxon>Alveolata</taxon>
        <taxon>Ciliophora</taxon>
        <taxon>Intramacronucleata</taxon>
        <taxon>Spirotrichea</taxon>
        <taxon>Hypotrichia</taxon>
        <taxon>Euplotida</taxon>
        <taxon>Euplotidae</taxon>
        <taxon>Moneuplotes</taxon>
    </lineage>
</organism>
<feature type="transmembrane region" description="Helical" evidence="2">
    <location>
        <begin position="259"/>
        <end position="281"/>
    </location>
</feature>
<name>A0AAD1XSP2_EUPCR</name>
<feature type="transmembrane region" description="Helical" evidence="2">
    <location>
        <begin position="784"/>
        <end position="815"/>
    </location>
</feature>
<dbReference type="AlphaFoldDB" id="A0AAD1XSP2"/>